<proteinExistence type="predicted"/>
<reference evidence="1" key="1">
    <citation type="submission" date="2022-11" db="EMBL/GenBank/DDBJ databases">
        <authorList>
            <person name="Morgan W.R."/>
            <person name="Tartar A."/>
        </authorList>
    </citation>
    <scope>NUCLEOTIDE SEQUENCE</scope>
    <source>
        <strain evidence="1">ARSEF 373</strain>
    </source>
</reference>
<gene>
    <name evidence="1" type="ORF">N0F65_010563</name>
</gene>
<dbReference type="AlphaFoldDB" id="A0AAV2YNE7"/>
<accession>A0AAV2YNE7</accession>
<keyword evidence="2" id="KW-1185">Reference proteome</keyword>
<name>A0AAV2YNE7_9STRA</name>
<dbReference type="PANTHER" id="PTHR40866">
    <property type="entry name" value="BED-TYPE DOMAIN-CONTAINING PROTEIN"/>
    <property type="match status" value="1"/>
</dbReference>
<dbReference type="EMBL" id="DAKRPA010000241">
    <property type="protein sequence ID" value="DAZ94624.1"/>
    <property type="molecule type" value="Genomic_DNA"/>
</dbReference>
<evidence type="ECO:0000313" key="2">
    <source>
        <dbReference type="Proteomes" id="UP001146120"/>
    </source>
</evidence>
<dbReference type="Proteomes" id="UP001146120">
    <property type="component" value="Unassembled WGS sequence"/>
</dbReference>
<comment type="caution">
    <text evidence="1">The sequence shown here is derived from an EMBL/GenBank/DDBJ whole genome shotgun (WGS) entry which is preliminary data.</text>
</comment>
<sequence length="126" mass="14357">MEQTGYTNLMSHLRSKHEGYRLACASRASTDATLQIFGLVSKAYTNRDKWIQWVVQRNHPISEVDNQLTREMSQLDTVCSKMLKADMQHVANLVGLQIQQEMKSAIGLMFVGWAHSSRHYVAVYAV</sequence>
<protein>
    <submittedName>
        <fullName evidence="1">Uncharacterized protein</fullName>
    </submittedName>
</protein>
<reference evidence="1" key="2">
    <citation type="journal article" date="2023" name="Microbiol Resour">
        <title>Decontamination and Annotation of the Draft Genome Sequence of the Oomycete Lagenidium giganteum ARSEF 373.</title>
        <authorList>
            <person name="Morgan W.R."/>
            <person name="Tartar A."/>
        </authorList>
    </citation>
    <scope>NUCLEOTIDE SEQUENCE</scope>
    <source>
        <strain evidence="1">ARSEF 373</strain>
    </source>
</reference>
<evidence type="ECO:0000313" key="1">
    <source>
        <dbReference type="EMBL" id="DAZ94624.1"/>
    </source>
</evidence>
<dbReference type="PANTHER" id="PTHR40866:SF1">
    <property type="entry name" value="BED-TYPE DOMAIN-CONTAINING PROTEIN"/>
    <property type="match status" value="1"/>
</dbReference>
<organism evidence="1 2">
    <name type="scientific">Lagenidium giganteum</name>
    <dbReference type="NCBI Taxonomy" id="4803"/>
    <lineage>
        <taxon>Eukaryota</taxon>
        <taxon>Sar</taxon>
        <taxon>Stramenopiles</taxon>
        <taxon>Oomycota</taxon>
        <taxon>Peronosporomycetes</taxon>
        <taxon>Pythiales</taxon>
        <taxon>Pythiaceae</taxon>
    </lineage>
</organism>